<evidence type="ECO:0000313" key="10">
    <source>
        <dbReference type="Proteomes" id="UP000286746"/>
    </source>
</evidence>
<dbReference type="Pfam" id="PF10590">
    <property type="entry name" value="PNP_phzG_C"/>
    <property type="match status" value="1"/>
</dbReference>
<evidence type="ECO:0000256" key="2">
    <source>
        <dbReference type="ARBA" id="ARBA00007301"/>
    </source>
</evidence>
<dbReference type="EMBL" id="BHZD01000001">
    <property type="protein sequence ID" value="GCD45031.1"/>
    <property type="molecule type" value="Genomic_DNA"/>
</dbReference>
<dbReference type="Proteomes" id="UP000286746">
    <property type="component" value="Unassembled WGS sequence"/>
</dbReference>
<keyword evidence="4" id="KW-0288">FMN</keyword>
<dbReference type="InterPro" id="IPR000659">
    <property type="entry name" value="Pyridox_Oxase"/>
</dbReference>
<dbReference type="RefSeq" id="WP_246177500.1">
    <property type="nucleotide sequence ID" value="NZ_BHZD01000001.1"/>
</dbReference>
<evidence type="ECO:0000313" key="9">
    <source>
        <dbReference type="EMBL" id="GCD45031.1"/>
    </source>
</evidence>
<dbReference type="InterPro" id="IPR011576">
    <property type="entry name" value="Pyridox_Oxase_N"/>
</dbReference>
<accession>A0A401W702</accession>
<dbReference type="InterPro" id="IPR019576">
    <property type="entry name" value="Pyridoxamine_oxidase_dimer_C"/>
</dbReference>
<sequence length="277" mass="29673">MVEHPAGNTPPHTDTGTDTGAGAESGGTGAGTGADSGIGADTDSGIGADTDSGIGADSDERFHALLRSLRVWDCELPGIDPDPAHAPADPLPLFREWLREAAEAGVPEPHTMTLATADASGDPNVRTLMLHDADALGWHFATHRGSRKGRELADRPRAALGFYWAGLGRQVRVRGRVTEAGPEESAADLHRRSTGALAAALVGHQSEVLASYADLERASEAAWARAQEEPTAPVPSWTLYVLRPDEVEFFQGDARRRHVRINYRREGGGWVRELLWP</sequence>
<dbReference type="SUPFAM" id="SSF50475">
    <property type="entry name" value="FMN-binding split barrel"/>
    <property type="match status" value="1"/>
</dbReference>
<feature type="compositionally biased region" description="Gly residues" evidence="6">
    <location>
        <begin position="23"/>
        <end position="36"/>
    </location>
</feature>
<dbReference type="Gene3D" id="2.30.110.10">
    <property type="entry name" value="Electron Transport, Fmn-binding Protein, Chain A"/>
    <property type="match status" value="1"/>
</dbReference>
<evidence type="ECO:0000256" key="3">
    <source>
        <dbReference type="ARBA" id="ARBA00022630"/>
    </source>
</evidence>
<dbReference type="Pfam" id="PF01243">
    <property type="entry name" value="PNPOx_N"/>
    <property type="match status" value="1"/>
</dbReference>
<proteinExistence type="inferred from homology"/>
<feature type="compositionally biased region" description="Low complexity" evidence="6">
    <location>
        <begin position="13"/>
        <end position="22"/>
    </location>
</feature>
<gene>
    <name evidence="9" type="ORF">GKJPGBOP_04751</name>
</gene>
<dbReference type="GO" id="GO:0010181">
    <property type="term" value="F:FMN binding"/>
    <property type="evidence" value="ECO:0007669"/>
    <property type="project" value="InterPro"/>
</dbReference>
<feature type="domain" description="Pyridoxamine 5'-phosphate oxidase N-terminal" evidence="7">
    <location>
        <begin position="99"/>
        <end position="218"/>
    </location>
</feature>
<evidence type="ECO:0000256" key="5">
    <source>
        <dbReference type="ARBA" id="ARBA00023002"/>
    </source>
</evidence>
<dbReference type="GO" id="GO:0008615">
    <property type="term" value="P:pyridoxine biosynthetic process"/>
    <property type="evidence" value="ECO:0007669"/>
    <property type="project" value="InterPro"/>
</dbReference>
<name>A0A401W702_STREY</name>
<evidence type="ECO:0000259" key="7">
    <source>
        <dbReference type="Pfam" id="PF01243"/>
    </source>
</evidence>
<comment type="similarity">
    <text evidence="2">Belongs to the pyridoxamine 5'-phosphate oxidase family.</text>
</comment>
<dbReference type="GO" id="GO:0004733">
    <property type="term" value="F:pyridoxamine phosphate oxidase activity"/>
    <property type="evidence" value="ECO:0007669"/>
    <property type="project" value="InterPro"/>
</dbReference>
<reference evidence="9 10" key="1">
    <citation type="submission" date="2018-11" db="EMBL/GenBank/DDBJ databases">
        <title>Whole genome sequence of Streptomyces paromomycinus NBRC 15454(T).</title>
        <authorList>
            <person name="Komaki H."/>
            <person name="Tamura T."/>
        </authorList>
    </citation>
    <scope>NUCLEOTIDE SEQUENCE [LARGE SCALE GENOMIC DNA]</scope>
    <source>
        <strain evidence="9 10">NBRC 15454</strain>
    </source>
</reference>
<dbReference type="AlphaFoldDB" id="A0A401W702"/>
<dbReference type="PANTHER" id="PTHR10851:SF0">
    <property type="entry name" value="PYRIDOXINE-5'-PHOSPHATE OXIDASE"/>
    <property type="match status" value="1"/>
</dbReference>
<feature type="region of interest" description="Disordered" evidence="6">
    <location>
        <begin position="1"/>
        <end position="54"/>
    </location>
</feature>
<keyword evidence="5" id="KW-0560">Oxidoreductase</keyword>
<organism evidence="9 10">
    <name type="scientific">Streptomyces paromomycinus</name>
    <name type="common">Streptomyces rimosus subsp. paromomycinus</name>
    <dbReference type="NCBI Taxonomy" id="92743"/>
    <lineage>
        <taxon>Bacteria</taxon>
        <taxon>Bacillati</taxon>
        <taxon>Actinomycetota</taxon>
        <taxon>Actinomycetes</taxon>
        <taxon>Kitasatosporales</taxon>
        <taxon>Streptomycetaceae</taxon>
        <taxon>Streptomyces</taxon>
    </lineage>
</organism>
<keyword evidence="3" id="KW-0285">Flavoprotein</keyword>
<comment type="caution">
    <text evidence="9">The sequence shown here is derived from an EMBL/GenBank/DDBJ whole genome shotgun (WGS) entry which is preliminary data.</text>
</comment>
<dbReference type="PANTHER" id="PTHR10851">
    <property type="entry name" value="PYRIDOXINE-5-PHOSPHATE OXIDASE"/>
    <property type="match status" value="1"/>
</dbReference>
<comment type="cofactor">
    <cofactor evidence="1">
        <name>FMN</name>
        <dbReference type="ChEBI" id="CHEBI:58210"/>
    </cofactor>
</comment>
<evidence type="ECO:0000256" key="4">
    <source>
        <dbReference type="ARBA" id="ARBA00022643"/>
    </source>
</evidence>
<dbReference type="NCBIfam" id="NF004231">
    <property type="entry name" value="PRK05679.1"/>
    <property type="match status" value="1"/>
</dbReference>
<keyword evidence="10" id="KW-1185">Reference proteome</keyword>
<evidence type="ECO:0000259" key="8">
    <source>
        <dbReference type="Pfam" id="PF10590"/>
    </source>
</evidence>
<feature type="compositionally biased region" description="Low complexity" evidence="6">
    <location>
        <begin position="37"/>
        <end position="54"/>
    </location>
</feature>
<evidence type="ECO:0000256" key="6">
    <source>
        <dbReference type="SAM" id="MobiDB-lite"/>
    </source>
</evidence>
<protein>
    <submittedName>
        <fullName evidence="9">Oxidase</fullName>
    </submittedName>
</protein>
<dbReference type="InterPro" id="IPR012349">
    <property type="entry name" value="Split_barrel_FMN-bd"/>
</dbReference>
<feature type="domain" description="Pyridoxine 5'-phosphate oxidase dimerisation C-terminal" evidence="8">
    <location>
        <begin position="237"/>
        <end position="277"/>
    </location>
</feature>
<evidence type="ECO:0000256" key="1">
    <source>
        <dbReference type="ARBA" id="ARBA00001917"/>
    </source>
</evidence>